<keyword evidence="2" id="KW-1185">Reference proteome</keyword>
<protein>
    <submittedName>
        <fullName evidence="1">Uncharacterized protein</fullName>
    </submittedName>
</protein>
<evidence type="ECO:0000313" key="1">
    <source>
        <dbReference type="EMBL" id="SFS94583.1"/>
    </source>
</evidence>
<name>A0A1I6TZB8_9PSEU</name>
<dbReference type="STRING" id="95161.SAMN05660874_04467"/>
<dbReference type="AlphaFoldDB" id="A0A1I6TZB8"/>
<gene>
    <name evidence="1" type="ORF">SAMN05660874_04467</name>
</gene>
<reference evidence="2" key="1">
    <citation type="submission" date="2016-10" db="EMBL/GenBank/DDBJ databases">
        <authorList>
            <person name="Varghese N."/>
            <person name="Submissions S."/>
        </authorList>
    </citation>
    <scope>NUCLEOTIDE SEQUENCE [LARGE SCALE GENOMIC DNA]</scope>
    <source>
        <strain evidence="2">DSM 44771</strain>
    </source>
</reference>
<dbReference type="EMBL" id="FOZX01000008">
    <property type="protein sequence ID" value="SFS94583.1"/>
    <property type="molecule type" value="Genomic_DNA"/>
</dbReference>
<accession>A0A1I6TZB8</accession>
<sequence>MNTLQRDQALEDLRRLSTELTQAFATAGDAAYAVDVPGGPTACGADMREVTSQLLASLQTVVTVIRRVEEQEEESGE</sequence>
<dbReference type="Proteomes" id="UP000198852">
    <property type="component" value="Unassembled WGS sequence"/>
</dbReference>
<dbReference type="RefSeq" id="WP_093421288.1">
    <property type="nucleotide sequence ID" value="NZ_FOZX01000008.1"/>
</dbReference>
<proteinExistence type="predicted"/>
<organism evidence="1 2">
    <name type="scientific">Saccharopolyspora flava</name>
    <dbReference type="NCBI Taxonomy" id="95161"/>
    <lineage>
        <taxon>Bacteria</taxon>
        <taxon>Bacillati</taxon>
        <taxon>Actinomycetota</taxon>
        <taxon>Actinomycetes</taxon>
        <taxon>Pseudonocardiales</taxon>
        <taxon>Pseudonocardiaceae</taxon>
        <taxon>Saccharopolyspora</taxon>
    </lineage>
</organism>
<evidence type="ECO:0000313" key="2">
    <source>
        <dbReference type="Proteomes" id="UP000198852"/>
    </source>
</evidence>